<dbReference type="RefSeq" id="WP_174191775.1">
    <property type="nucleotide sequence ID" value="NZ_JABULH010000001.1"/>
</dbReference>
<evidence type="ECO:0008006" key="4">
    <source>
        <dbReference type="Google" id="ProtNLM"/>
    </source>
</evidence>
<proteinExistence type="predicted"/>
<feature type="signal peptide" evidence="1">
    <location>
        <begin position="1"/>
        <end position="26"/>
    </location>
</feature>
<organism evidence="2 3">
    <name type="scientific">Sphingomonas hominis</name>
    <dbReference type="NCBI Taxonomy" id="2741495"/>
    <lineage>
        <taxon>Bacteria</taxon>
        <taxon>Pseudomonadati</taxon>
        <taxon>Pseudomonadota</taxon>
        <taxon>Alphaproteobacteria</taxon>
        <taxon>Sphingomonadales</taxon>
        <taxon>Sphingomonadaceae</taxon>
        <taxon>Sphingomonas</taxon>
    </lineage>
</organism>
<comment type="caution">
    <text evidence="2">The sequence shown here is derived from an EMBL/GenBank/DDBJ whole genome shotgun (WGS) entry which is preliminary data.</text>
</comment>
<gene>
    <name evidence="2" type="ORF">HRV97_00620</name>
</gene>
<evidence type="ECO:0000313" key="2">
    <source>
        <dbReference type="EMBL" id="NTS63659.1"/>
    </source>
</evidence>
<name>A0ABX2JGY4_9SPHN</name>
<evidence type="ECO:0000313" key="3">
    <source>
        <dbReference type="Proteomes" id="UP000621447"/>
    </source>
</evidence>
<dbReference type="Proteomes" id="UP000621447">
    <property type="component" value="Unassembled WGS sequence"/>
</dbReference>
<dbReference type="EMBL" id="JABULH010000001">
    <property type="protein sequence ID" value="NTS63659.1"/>
    <property type="molecule type" value="Genomic_DNA"/>
</dbReference>
<evidence type="ECO:0000256" key="1">
    <source>
        <dbReference type="SAM" id="SignalP"/>
    </source>
</evidence>
<feature type="chain" id="PRO_5047426206" description="Secreted protein" evidence="1">
    <location>
        <begin position="27"/>
        <end position="86"/>
    </location>
</feature>
<accession>A0ABX2JGY4</accession>
<protein>
    <recommendedName>
        <fullName evidence="4">Secreted protein</fullName>
    </recommendedName>
</protein>
<keyword evidence="3" id="KW-1185">Reference proteome</keyword>
<sequence length="86" mass="9587">MEKMMTPTMRLAAAGLTLTLSTAAIAEPVVPRGYAVTYEAGTDRYCIRFFSDTLLDPRPNTSAPDCRTKADWARHKVFVQHRRGGK</sequence>
<reference evidence="2 3" key="1">
    <citation type="submission" date="2020-06" db="EMBL/GenBank/DDBJ databases">
        <title>Sphingomonas hominis sp. nov., a member of the Sphingomonas, isolated from the hair of a 22-year-old girl.</title>
        <authorList>
            <person name="Zhang D.-F."/>
            <person name="Cui X.-W."/>
        </authorList>
    </citation>
    <scope>NUCLEOTIDE SEQUENCE [LARGE SCALE GENOMIC DNA]</scope>
    <source>
        <strain evidence="2 3">HHU CXW</strain>
    </source>
</reference>
<keyword evidence="1" id="KW-0732">Signal</keyword>